<feature type="region of interest" description="Disordered" evidence="1">
    <location>
        <begin position="1"/>
        <end position="25"/>
    </location>
</feature>
<dbReference type="SMART" id="SM00271">
    <property type="entry name" value="DnaJ"/>
    <property type="match status" value="1"/>
</dbReference>
<evidence type="ECO:0000256" key="1">
    <source>
        <dbReference type="SAM" id="MobiDB-lite"/>
    </source>
</evidence>
<keyword evidence="5" id="KW-1185">Reference proteome</keyword>
<dbReference type="SUPFAM" id="SSF46565">
    <property type="entry name" value="Chaperone J-domain"/>
    <property type="match status" value="1"/>
</dbReference>
<dbReference type="PANTHER" id="PTHR43908">
    <property type="entry name" value="AT29763P-RELATED"/>
    <property type="match status" value="1"/>
</dbReference>
<proteinExistence type="predicted"/>
<evidence type="ECO:0000313" key="5">
    <source>
        <dbReference type="Proteomes" id="UP001153555"/>
    </source>
</evidence>
<feature type="transmembrane region" description="Helical" evidence="2">
    <location>
        <begin position="126"/>
        <end position="150"/>
    </location>
</feature>
<dbReference type="InterPro" id="IPR018253">
    <property type="entry name" value="DnaJ_domain_CS"/>
</dbReference>
<dbReference type="Gene3D" id="1.10.287.110">
    <property type="entry name" value="DnaJ domain"/>
    <property type="match status" value="1"/>
</dbReference>
<evidence type="ECO:0000313" key="4">
    <source>
        <dbReference type="EMBL" id="CAA0809723.1"/>
    </source>
</evidence>
<organism evidence="4 5">
    <name type="scientific">Striga hermonthica</name>
    <name type="common">Purple witchweed</name>
    <name type="synonym">Buchnera hermonthica</name>
    <dbReference type="NCBI Taxonomy" id="68872"/>
    <lineage>
        <taxon>Eukaryota</taxon>
        <taxon>Viridiplantae</taxon>
        <taxon>Streptophyta</taxon>
        <taxon>Embryophyta</taxon>
        <taxon>Tracheophyta</taxon>
        <taxon>Spermatophyta</taxon>
        <taxon>Magnoliopsida</taxon>
        <taxon>eudicotyledons</taxon>
        <taxon>Gunneridae</taxon>
        <taxon>Pentapetalae</taxon>
        <taxon>asterids</taxon>
        <taxon>lamiids</taxon>
        <taxon>Lamiales</taxon>
        <taxon>Orobanchaceae</taxon>
        <taxon>Buchnereae</taxon>
        <taxon>Striga</taxon>
    </lineage>
</organism>
<dbReference type="Pfam" id="PF00226">
    <property type="entry name" value="DnaJ"/>
    <property type="match status" value="1"/>
</dbReference>
<accession>A0A9N7R285</accession>
<dbReference type="EMBL" id="CACSLK010004199">
    <property type="protein sequence ID" value="CAA0809723.1"/>
    <property type="molecule type" value="Genomic_DNA"/>
</dbReference>
<dbReference type="Proteomes" id="UP001153555">
    <property type="component" value="Unassembled WGS sequence"/>
</dbReference>
<keyword evidence="2" id="KW-0472">Membrane</keyword>
<evidence type="ECO:0000259" key="3">
    <source>
        <dbReference type="PROSITE" id="PS50076"/>
    </source>
</evidence>
<dbReference type="OrthoDB" id="10250354at2759"/>
<gene>
    <name evidence="4" type="ORF">SHERM_11634</name>
</gene>
<dbReference type="PRINTS" id="PR00625">
    <property type="entry name" value="JDOMAIN"/>
</dbReference>
<reference evidence="4" key="1">
    <citation type="submission" date="2019-12" db="EMBL/GenBank/DDBJ databases">
        <authorList>
            <person name="Scholes J."/>
        </authorList>
    </citation>
    <scope>NUCLEOTIDE SEQUENCE</scope>
</reference>
<dbReference type="InterPro" id="IPR051100">
    <property type="entry name" value="DnaJ_subfamily_B/C"/>
</dbReference>
<comment type="caution">
    <text evidence="4">The sequence shown here is derived from an EMBL/GenBank/DDBJ whole genome shotgun (WGS) entry which is preliminary data.</text>
</comment>
<name>A0A9N7R285_STRHE</name>
<keyword evidence="2" id="KW-0812">Transmembrane</keyword>
<sequence length="154" mass="17697">MDGNNENRTRRSRRKGSPLVTLSSSAAPAAGYTEEHVGIVKHIMTKTNDYYQILGIQRTCTNDQVCKAYKKIYLKIHPDKNHAPGANKAFRLVNKAYQCLSDQKKRKKYDLLGREDGTQEEDRGRILINLVFEFLATILWGYPFFFWISIRAGP</sequence>
<feature type="domain" description="J" evidence="3">
    <location>
        <begin position="49"/>
        <end position="113"/>
    </location>
</feature>
<dbReference type="AlphaFoldDB" id="A0A9N7R285"/>
<dbReference type="InterPro" id="IPR036869">
    <property type="entry name" value="J_dom_sf"/>
</dbReference>
<dbReference type="PROSITE" id="PS50076">
    <property type="entry name" value="DNAJ_2"/>
    <property type="match status" value="1"/>
</dbReference>
<dbReference type="InterPro" id="IPR001623">
    <property type="entry name" value="DnaJ_domain"/>
</dbReference>
<evidence type="ECO:0000256" key="2">
    <source>
        <dbReference type="SAM" id="Phobius"/>
    </source>
</evidence>
<protein>
    <recommendedName>
        <fullName evidence="3">J domain-containing protein</fullName>
    </recommendedName>
</protein>
<dbReference type="GO" id="GO:0005783">
    <property type="term" value="C:endoplasmic reticulum"/>
    <property type="evidence" value="ECO:0007669"/>
    <property type="project" value="UniProtKB-ARBA"/>
</dbReference>
<dbReference type="PROSITE" id="PS00636">
    <property type="entry name" value="DNAJ_1"/>
    <property type="match status" value="1"/>
</dbReference>
<dbReference type="CDD" id="cd06257">
    <property type="entry name" value="DnaJ"/>
    <property type="match status" value="1"/>
</dbReference>
<keyword evidence="2" id="KW-1133">Transmembrane helix</keyword>